<feature type="domain" description="Flagellar hook-length control protein-like C-terminal" evidence="3">
    <location>
        <begin position="336"/>
        <end position="413"/>
    </location>
</feature>
<feature type="coiled-coil region" evidence="1">
    <location>
        <begin position="376"/>
        <end position="403"/>
    </location>
</feature>
<dbReference type="Pfam" id="PF02120">
    <property type="entry name" value="Flg_hook"/>
    <property type="match status" value="1"/>
</dbReference>
<protein>
    <submittedName>
        <fullName evidence="4">Hook-length control protein FliK</fullName>
    </submittedName>
</protein>
<feature type="compositionally biased region" description="Low complexity" evidence="2">
    <location>
        <begin position="37"/>
        <end position="46"/>
    </location>
</feature>
<feature type="region of interest" description="Disordered" evidence="2">
    <location>
        <begin position="268"/>
        <end position="289"/>
    </location>
</feature>
<dbReference type="InterPro" id="IPR021136">
    <property type="entry name" value="Flagellar_hook_control-like_C"/>
</dbReference>
<evidence type="ECO:0000259" key="3">
    <source>
        <dbReference type="Pfam" id="PF02120"/>
    </source>
</evidence>
<dbReference type="InterPro" id="IPR052563">
    <property type="entry name" value="FliK"/>
</dbReference>
<dbReference type="CDD" id="cd17470">
    <property type="entry name" value="T3SS_Flik_C"/>
    <property type="match status" value="1"/>
</dbReference>
<evidence type="ECO:0000313" key="4">
    <source>
        <dbReference type="EMBL" id="SEF77426.1"/>
    </source>
</evidence>
<dbReference type="Gene3D" id="3.30.750.140">
    <property type="match status" value="1"/>
</dbReference>
<feature type="compositionally biased region" description="Polar residues" evidence="2">
    <location>
        <begin position="1"/>
        <end position="33"/>
    </location>
</feature>
<dbReference type="RefSeq" id="WP_027431355.1">
    <property type="nucleotide sequence ID" value="NZ_FNUL01000008.1"/>
</dbReference>
<dbReference type="EMBL" id="FNUL01000008">
    <property type="protein sequence ID" value="SEF77426.1"/>
    <property type="molecule type" value="Genomic_DNA"/>
</dbReference>
<dbReference type="InterPro" id="IPR038610">
    <property type="entry name" value="FliK-like_C_sf"/>
</dbReference>
<dbReference type="PANTHER" id="PTHR37533:SF2">
    <property type="entry name" value="FLAGELLAR HOOK-LENGTH CONTROL PROTEIN"/>
    <property type="match status" value="1"/>
</dbReference>
<dbReference type="PANTHER" id="PTHR37533">
    <property type="entry name" value="FLAGELLAR HOOK-LENGTH CONTROL PROTEIN"/>
    <property type="match status" value="1"/>
</dbReference>
<proteinExistence type="predicted"/>
<dbReference type="Proteomes" id="UP000236726">
    <property type="component" value="Unassembled WGS sequence"/>
</dbReference>
<evidence type="ECO:0000313" key="5">
    <source>
        <dbReference type="Proteomes" id="UP000236726"/>
    </source>
</evidence>
<gene>
    <name evidence="4" type="ORF">SAMN05216537_10845</name>
</gene>
<dbReference type="AlphaFoldDB" id="A0A1H5UQY2"/>
<feature type="compositionally biased region" description="Polar residues" evidence="2">
    <location>
        <begin position="271"/>
        <end position="281"/>
    </location>
</feature>
<organism evidence="4 5">
    <name type="scientific">Lachnospira multipara</name>
    <dbReference type="NCBI Taxonomy" id="28051"/>
    <lineage>
        <taxon>Bacteria</taxon>
        <taxon>Bacillati</taxon>
        <taxon>Bacillota</taxon>
        <taxon>Clostridia</taxon>
        <taxon>Lachnospirales</taxon>
        <taxon>Lachnospiraceae</taxon>
        <taxon>Lachnospira</taxon>
    </lineage>
</organism>
<feature type="region of interest" description="Disordered" evidence="2">
    <location>
        <begin position="1"/>
        <end position="76"/>
    </location>
</feature>
<name>A0A1H5UQY2_9FIRM</name>
<keyword evidence="5" id="KW-1185">Reference proteome</keyword>
<accession>A0A1H5UQY2</accession>
<feature type="compositionally biased region" description="Polar residues" evidence="2">
    <location>
        <begin position="55"/>
        <end position="72"/>
    </location>
</feature>
<evidence type="ECO:0000256" key="1">
    <source>
        <dbReference type="SAM" id="Coils"/>
    </source>
</evidence>
<evidence type="ECO:0000256" key="2">
    <source>
        <dbReference type="SAM" id="MobiDB-lite"/>
    </source>
</evidence>
<sequence>MQLANLETSLKLNFNRGPNSTSSKLSGPETNPFGQVLKNTLKTSKSTSKETNESFASTQTKQVKTNDNNTNKADFDNEIKTSNNELESSVNKLEEVDESTSIPTDLINEEAKEIISEIADLLDIDSDEIIETMASLNMNVFDIFDLSKIQELMLELNGEGEIALIVDGDFSSKLEDILAFVKDKIEGLAESFDIPVEDLRKNFEGEKNIFEGIFLKEDNKELVDTSKLNAQSQVISPKEAFNEASLEEPKEDSLESVIEEKTIINLEKNPAQANENASSNEKGQDIFNNKKEDLNTVTVNNQTVTSDVYKNFANALESIENTTINQVDVARQVIDQIKLTSSQNLNQIEVMLNPENLGSVHVTVTAKEGIITAELTATNEAVKKALENQMQTLKENFNNQGIKVEAVSVTIESHSFEGNTSFEGDTSKDNLGQDKKKRMNLDLSSINDLDFEELTADEIRARDLIENGDASVSYLA</sequence>
<keyword evidence="1" id="KW-0175">Coiled coil</keyword>
<reference evidence="4 5" key="1">
    <citation type="submission" date="2016-10" db="EMBL/GenBank/DDBJ databases">
        <authorList>
            <person name="de Groot N.N."/>
        </authorList>
    </citation>
    <scope>NUCLEOTIDE SEQUENCE [LARGE SCALE GENOMIC DNA]</scope>
    <source>
        <strain evidence="4 5">D15d</strain>
    </source>
</reference>